<dbReference type="EMBL" id="JADWDJ010000020">
    <property type="protein sequence ID" value="KAG5264762.1"/>
    <property type="molecule type" value="Genomic_DNA"/>
</dbReference>
<evidence type="ECO:0000313" key="3">
    <source>
        <dbReference type="Proteomes" id="UP000823561"/>
    </source>
</evidence>
<dbReference type="PANTHER" id="PTHR33517:SF4">
    <property type="entry name" value="SPERMATOGENESIS-ASSOCIATED PROTEIN 46"/>
    <property type="match status" value="1"/>
</dbReference>
<dbReference type="GO" id="GO:0009566">
    <property type="term" value="P:fertilization"/>
    <property type="evidence" value="ECO:0007669"/>
    <property type="project" value="TreeGrafter"/>
</dbReference>
<dbReference type="GO" id="GO:0031965">
    <property type="term" value="C:nuclear membrane"/>
    <property type="evidence" value="ECO:0007669"/>
    <property type="project" value="TreeGrafter"/>
</dbReference>
<comment type="caution">
    <text evidence="2">The sequence shown here is derived from an EMBL/GenBank/DDBJ whole genome shotgun (WGS) entry which is preliminary data.</text>
</comment>
<dbReference type="Pfam" id="PF17734">
    <property type="entry name" value="Spt46"/>
    <property type="match status" value="1"/>
</dbReference>
<feature type="region of interest" description="Disordered" evidence="1">
    <location>
        <begin position="227"/>
        <end position="277"/>
    </location>
</feature>
<proteinExistence type="predicted"/>
<dbReference type="InterPro" id="IPR040879">
    <property type="entry name" value="Spt46-like"/>
</dbReference>
<organism evidence="2 3">
    <name type="scientific">Alosa alosa</name>
    <name type="common">allis shad</name>
    <dbReference type="NCBI Taxonomy" id="278164"/>
    <lineage>
        <taxon>Eukaryota</taxon>
        <taxon>Metazoa</taxon>
        <taxon>Chordata</taxon>
        <taxon>Craniata</taxon>
        <taxon>Vertebrata</taxon>
        <taxon>Euteleostomi</taxon>
        <taxon>Actinopterygii</taxon>
        <taxon>Neopterygii</taxon>
        <taxon>Teleostei</taxon>
        <taxon>Clupei</taxon>
        <taxon>Clupeiformes</taxon>
        <taxon>Clupeoidei</taxon>
        <taxon>Clupeidae</taxon>
        <taxon>Alosa</taxon>
    </lineage>
</organism>
<gene>
    <name evidence="2" type="ORF">AALO_G00257760</name>
</gene>
<keyword evidence="3" id="KW-1185">Reference proteome</keyword>
<feature type="compositionally biased region" description="Low complexity" evidence="1">
    <location>
        <begin position="248"/>
        <end position="266"/>
    </location>
</feature>
<evidence type="ECO:0000256" key="1">
    <source>
        <dbReference type="SAM" id="MobiDB-lite"/>
    </source>
</evidence>
<evidence type="ECO:0000313" key="2">
    <source>
        <dbReference type="EMBL" id="KAG5264762.1"/>
    </source>
</evidence>
<feature type="region of interest" description="Disordered" evidence="1">
    <location>
        <begin position="1"/>
        <end position="43"/>
    </location>
</feature>
<dbReference type="PANTHER" id="PTHR33517">
    <property type="entry name" value="PROTEIN FAM170B-RELATED"/>
    <property type="match status" value="1"/>
</dbReference>
<reference evidence="2" key="1">
    <citation type="submission" date="2020-10" db="EMBL/GenBank/DDBJ databases">
        <title>Chromosome-scale genome assembly of the Allis shad, Alosa alosa.</title>
        <authorList>
            <person name="Margot Z."/>
            <person name="Christophe K."/>
            <person name="Cabau C."/>
            <person name="Louis A."/>
            <person name="Berthelot C."/>
            <person name="Parey E."/>
            <person name="Roest Crollius H."/>
            <person name="Montfort J."/>
            <person name="Robinson-Rechavi M."/>
            <person name="Bucao C."/>
            <person name="Bouchez O."/>
            <person name="Gislard M."/>
            <person name="Lluch J."/>
            <person name="Milhes M."/>
            <person name="Lampietro C."/>
            <person name="Lopez Roques C."/>
            <person name="Donnadieu C."/>
            <person name="Braasch I."/>
            <person name="Desvignes T."/>
            <person name="Postlethwait J."/>
            <person name="Bobe J."/>
            <person name="Guiguen Y."/>
        </authorList>
    </citation>
    <scope>NUCLEOTIDE SEQUENCE</scope>
    <source>
        <strain evidence="2">M-15738</strain>
        <tissue evidence="2">Blood</tissue>
    </source>
</reference>
<protein>
    <submittedName>
        <fullName evidence="2">Uncharacterized protein</fullName>
    </submittedName>
</protein>
<feature type="compositionally biased region" description="Polar residues" evidence="1">
    <location>
        <begin position="238"/>
        <end position="247"/>
    </location>
</feature>
<dbReference type="Proteomes" id="UP000823561">
    <property type="component" value="Chromosome 20"/>
</dbReference>
<dbReference type="AlphaFoldDB" id="A0AAV6FU43"/>
<name>A0AAV6FU43_9TELE</name>
<sequence length="294" mass="32029">MEFVIRKTQEFGLSPKRQSRSRSGRLSLSTPEGPEKLAKIRQPKAGCRSLSDCLSVQPKTTPNPLLASTSCKAFTCQSQGTSPFGPPPPPNQPAEPPMEEMVHNFLRTTERGLSHSKHLSTSIQPKPAFSQVPLHAQGHQMNLQGSSITPPSPEVLGGDVDPLFIRAVTAVEMVCGERMYKCSACLHYYPGLTPLVQHIREGWRNGFSCRVFYRKLKAMRDRRVATSAGAGPGAANGVPSTMTISGCTPQPSTITTTSTTPAAMATEGAKSQTVKEKKMERVHEWLEKSVMMPQ</sequence>
<accession>A0AAV6FU43</accession>